<evidence type="ECO:0000313" key="2">
    <source>
        <dbReference type="Proteomes" id="UP000007599"/>
    </source>
</evidence>
<protein>
    <recommendedName>
        <fullName evidence="3">Thioredoxin domain-containing protein</fullName>
    </recommendedName>
</protein>
<reference evidence="1 2" key="1">
    <citation type="journal article" date="2012" name="J. Bacteriol.">
        <title>Complete Genome Sequence of Flavobacterium indicum GPSTA100-9T, Isolated from Warm Spring Water.</title>
        <authorList>
            <person name="Barbier P."/>
            <person name="Houel A."/>
            <person name="Loux V."/>
            <person name="Poulain J."/>
            <person name="Bernardet J.F."/>
            <person name="Touchon M."/>
            <person name="Duchaud E."/>
        </authorList>
    </citation>
    <scope>NUCLEOTIDE SEQUENCE [LARGE SCALE GENOMIC DNA]</scope>
    <source>
        <strain evidence="2">DSM 17447 / CIP 109464 / GPTSA100-9</strain>
    </source>
</reference>
<dbReference type="RefSeq" id="WP_014388720.1">
    <property type="nucleotide sequence ID" value="NC_017025.1"/>
</dbReference>
<dbReference type="GO" id="GO:0042403">
    <property type="term" value="P:thyroid hormone metabolic process"/>
    <property type="evidence" value="ECO:0007669"/>
    <property type="project" value="TreeGrafter"/>
</dbReference>
<dbReference type="EMBL" id="HE774682">
    <property type="protein sequence ID" value="CCG53601.1"/>
    <property type="molecule type" value="Genomic_DNA"/>
</dbReference>
<dbReference type="eggNOG" id="COG1225">
    <property type="taxonomic scope" value="Bacteria"/>
</dbReference>
<dbReference type="SUPFAM" id="SSF52833">
    <property type="entry name" value="Thioredoxin-like"/>
    <property type="match status" value="1"/>
</dbReference>
<dbReference type="AlphaFoldDB" id="H8XTM1"/>
<evidence type="ECO:0000313" key="1">
    <source>
        <dbReference type="EMBL" id="CCG53601.1"/>
    </source>
</evidence>
<dbReference type="HOGENOM" id="CLU_1164616_0_0_10"/>
<dbReference type="PANTHER" id="PTHR11781:SF22">
    <property type="entry name" value="TYPE I IODOTHYRONINE DEIODINASE"/>
    <property type="match status" value="1"/>
</dbReference>
<dbReference type="Gene3D" id="3.40.30.10">
    <property type="entry name" value="Glutaredoxin"/>
    <property type="match status" value="1"/>
</dbReference>
<dbReference type="PANTHER" id="PTHR11781">
    <property type="entry name" value="IODOTHYRONINE DEIODINASE"/>
    <property type="match status" value="1"/>
</dbReference>
<gene>
    <name evidence="1" type="ordered locus">KQS_08320</name>
</gene>
<keyword evidence="2" id="KW-1185">Reference proteome</keyword>
<accession>H8XTM1</accession>
<name>H8XTM1_FLAIG</name>
<dbReference type="PATRIC" id="fig|1094466.5.peg.1628"/>
<dbReference type="InterPro" id="IPR036249">
    <property type="entry name" value="Thioredoxin-like_sf"/>
</dbReference>
<reference evidence="2" key="2">
    <citation type="submission" date="2012-03" db="EMBL/GenBank/DDBJ databases">
        <title>Complete genome sequence of Flavobacterium indicum GPTSA100-9T, isolated from warm spring water.</title>
        <authorList>
            <person name="Barbier P."/>
            <person name="Houel A."/>
            <person name="Loux V."/>
            <person name="Poulain J."/>
            <person name="Bernardet J.-F."/>
            <person name="Touchon M."/>
            <person name="Duchaud E."/>
        </authorList>
    </citation>
    <scope>NUCLEOTIDE SEQUENCE [LARGE SCALE GENOMIC DNA]</scope>
    <source>
        <strain evidence="2">DSM 17447 / CIP 109464 / GPTSA100-9</strain>
    </source>
</reference>
<dbReference type="OrthoDB" id="6399635at2"/>
<dbReference type="STRING" id="1094466.KQS_08320"/>
<dbReference type="Pfam" id="PF00837">
    <property type="entry name" value="T4_deiodinase"/>
    <property type="match status" value="1"/>
</dbReference>
<evidence type="ECO:0008006" key="3">
    <source>
        <dbReference type="Google" id="ProtNLM"/>
    </source>
</evidence>
<proteinExistence type="predicted"/>
<sequence length="232" mass="26459">MKTYNYSKFANKEYDLIHSSGIKVGETIPDFSFLTLNDGNKNFSEYLDKPIILETGSITCGMFAGQGKAMNNLANQNPDFNFLLLYVREAHPGKIIPAHNSIEEKCYLANRLKTEDKIENRTIIIDDINGNIHTILGALPNMILIIDTNGKVIYKEDWNNAKSLQKAIQEFKRTQKPQQQKWAMLPLPNIPVEYRIFKRAGWDAATDFIIALPKLIYLHILGGLCFKFSKKC</sequence>
<organism evidence="1 2">
    <name type="scientific">Flavobacterium indicum (strain DSM 17447 / CIP 109464 / GPTSA100-9)</name>
    <dbReference type="NCBI Taxonomy" id="1094466"/>
    <lineage>
        <taxon>Bacteria</taxon>
        <taxon>Pseudomonadati</taxon>
        <taxon>Bacteroidota</taxon>
        <taxon>Flavobacteriia</taxon>
        <taxon>Flavobacteriales</taxon>
        <taxon>Flavobacteriaceae</taxon>
        <taxon>Flavobacterium</taxon>
    </lineage>
</organism>
<dbReference type="Proteomes" id="UP000007599">
    <property type="component" value="Chromosome I"/>
</dbReference>
<dbReference type="KEGG" id="fin:KQS_08320"/>
<dbReference type="GO" id="GO:0004800">
    <property type="term" value="F:thyroxine 5'-deiodinase activity"/>
    <property type="evidence" value="ECO:0007669"/>
    <property type="project" value="InterPro"/>
</dbReference>
<dbReference type="InterPro" id="IPR000643">
    <property type="entry name" value="Iodothyronine_deiodinase"/>
</dbReference>